<feature type="domain" description="Fimbrial-type adhesion" evidence="2">
    <location>
        <begin position="26"/>
        <end position="161"/>
    </location>
</feature>
<dbReference type="EMBL" id="POUR01000002">
    <property type="protein sequence ID" value="PNF66376.1"/>
    <property type="molecule type" value="Genomic_DNA"/>
</dbReference>
<evidence type="ECO:0000259" key="2">
    <source>
        <dbReference type="Pfam" id="PF00419"/>
    </source>
</evidence>
<dbReference type="InterPro" id="IPR036937">
    <property type="entry name" value="Adhesion_dom_fimbrial_sf"/>
</dbReference>
<feature type="chain" id="PRO_5045972544" evidence="1">
    <location>
        <begin position="22"/>
        <end position="162"/>
    </location>
</feature>
<accession>A0ABX4VE20</accession>
<evidence type="ECO:0000256" key="1">
    <source>
        <dbReference type="SAM" id="SignalP"/>
    </source>
</evidence>
<dbReference type="Pfam" id="PF00419">
    <property type="entry name" value="Fimbrial"/>
    <property type="match status" value="1"/>
</dbReference>
<evidence type="ECO:0000313" key="3">
    <source>
        <dbReference type="EMBL" id="PNF66376.1"/>
    </source>
</evidence>
<comment type="caution">
    <text evidence="3">The sequence shown here is derived from an EMBL/GenBank/DDBJ whole genome shotgun (WGS) entry which is preliminary data.</text>
</comment>
<dbReference type="Gene3D" id="2.60.40.1090">
    <property type="entry name" value="Fimbrial-type adhesion domain"/>
    <property type="match status" value="1"/>
</dbReference>
<dbReference type="InterPro" id="IPR008966">
    <property type="entry name" value="Adhesion_dom_sf"/>
</dbReference>
<dbReference type="InterPro" id="IPR000259">
    <property type="entry name" value="Adhesion_dom_fimbrial"/>
</dbReference>
<reference evidence="3 4" key="1">
    <citation type="submission" date="2018-01" db="EMBL/GenBank/DDBJ databases">
        <title>Multi-drug resistant Enterobacter species isolated from the International Space Station and comparative genomic analyses with human pathogenic strains.</title>
        <authorList>
            <person name="Singh N.K."/>
            <person name="Bezdan D."/>
            <person name="McIntyre A."/>
            <person name="Sielaff A.C."/>
            <person name="Wheeler K."/>
            <person name="Mason C."/>
            <person name="Venkateswaran K."/>
        </authorList>
    </citation>
    <scope>NUCLEOTIDE SEQUENCE [LARGE SCALE GENOMIC DNA]</scope>
    <source>
        <strain evidence="3 4">IF2SW-P2</strain>
    </source>
</reference>
<dbReference type="SUPFAM" id="SSF49401">
    <property type="entry name" value="Bacterial adhesins"/>
    <property type="match status" value="1"/>
</dbReference>
<keyword evidence="4" id="KW-1185">Reference proteome</keyword>
<proteinExistence type="predicted"/>
<dbReference type="Proteomes" id="UP000236063">
    <property type="component" value="Unassembled WGS sequence"/>
</dbReference>
<evidence type="ECO:0000313" key="4">
    <source>
        <dbReference type="Proteomes" id="UP000236063"/>
    </source>
</evidence>
<keyword evidence="1" id="KW-0732">Signal</keyword>
<gene>
    <name evidence="3" type="ORF">C1167_24120</name>
</gene>
<dbReference type="InterPro" id="IPR050263">
    <property type="entry name" value="Bact_Fimbrial_Adh_Pro"/>
</dbReference>
<dbReference type="PANTHER" id="PTHR33420:SF33">
    <property type="entry name" value="MINOR FIMBRIAL SUBUNIT"/>
    <property type="match status" value="1"/>
</dbReference>
<feature type="signal peptide" evidence="1">
    <location>
        <begin position="1"/>
        <end position="21"/>
    </location>
</feature>
<protein>
    <submittedName>
        <fullName evidence="3">Pilus assembly protein</fullName>
    </submittedName>
</protein>
<organism evidence="3 4">
    <name type="scientific">Enterobacter bugandensis</name>
    <dbReference type="NCBI Taxonomy" id="881260"/>
    <lineage>
        <taxon>Bacteria</taxon>
        <taxon>Pseudomonadati</taxon>
        <taxon>Pseudomonadota</taxon>
        <taxon>Gammaproteobacteria</taxon>
        <taxon>Enterobacterales</taxon>
        <taxon>Enterobacteriaceae</taxon>
        <taxon>Enterobacter</taxon>
    </lineage>
</organism>
<dbReference type="RefSeq" id="WP_069733735.1">
    <property type="nucleotide sequence ID" value="NZ_CP143736.1"/>
</dbReference>
<name>A0ABX4VE20_9ENTR</name>
<dbReference type="PANTHER" id="PTHR33420">
    <property type="entry name" value="FIMBRIAL SUBUNIT ELFA-RELATED"/>
    <property type="match status" value="1"/>
</dbReference>
<sequence length="162" mass="17005">MKVRLALMAASVLMLSTGVHAAAIVNVQGMLLPPACSVDNGAGGDIQVDFGDDININRLNGNSYRQAVTYRVTCGTDGQDWPLRLRFEGLSNAWDSQSLATSDPNLGIRLLLNGVAVNFGADYPVPDSNSLPVLSAAPVSNSADAPQEGAFTATASMLAEYY</sequence>